<reference evidence="2 3" key="1">
    <citation type="submission" date="2019-09" db="EMBL/GenBank/DDBJ databases">
        <authorList>
            <person name="Chandra G."/>
            <person name="Truman W A."/>
        </authorList>
    </citation>
    <scope>NUCLEOTIDE SEQUENCE [LARGE SCALE GENOMIC DNA]</scope>
    <source>
        <strain evidence="2">PS854</strain>
    </source>
</reference>
<proteinExistence type="predicted"/>
<gene>
    <name evidence="2" type="ORF">PS854_05208</name>
</gene>
<evidence type="ECO:0000313" key="2">
    <source>
        <dbReference type="EMBL" id="VVP48641.1"/>
    </source>
</evidence>
<protein>
    <submittedName>
        <fullName evidence="2">Uncharacterized protein</fullName>
    </submittedName>
</protein>
<evidence type="ECO:0000256" key="1">
    <source>
        <dbReference type="SAM" id="SignalP"/>
    </source>
</evidence>
<accession>A0A5E7PGT7</accession>
<feature type="signal peptide" evidence="1">
    <location>
        <begin position="1"/>
        <end position="22"/>
    </location>
</feature>
<dbReference type="EMBL" id="CABVIF010000014">
    <property type="protein sequence ID" value="VVP48641.1"/>
    <property type="molecule type" value="Genomic_DNA"/>
</dbReference>
<sequence length="101" mass="10983" precursor="true">MTLNFRPLACLALLLTPLSIFAAIPMDTDTIEIRNKTSHPINIFQGKWKGVVLPDERFQAKDFQTATVTISTSTPEAAIRFVSLSSGKGCKAQTCVLITGN</sequence>
<keyword evidence="1" id="KW-0732">Signal</keyword>
<dbReference type="AlphaFoldDB" id="A0A5E7PGT7"/>
<dbReference type="Proteomes" id="UP000327111">
    <property type="component" value="Unassembled WGS sequence"/>
</dbReference>
<evidence type="ECO:0000313" key="3">
    <source>
        <dbReference type="Proteomes" id="UP000327111"/>
    </source>
</evidence>
<dbReference type="RefSeq" id="WP_191635291.1">
    <property type="nucleotide sequence ID" value="NZ_CABVIF010000014.1"/>
</dbReference>
<feature type="chain" id="PRO_5022811565" evidence="1">
    <location>
        <begin position="23"/>
        <end position="101"/>
    </location>
</feature>
<name>A0A5E7PGT7_PSEFL</name>
<organism evidence="2 3">
    <name type="scientific">Pseudomonas fluorescens</name>
    <dbReference type="NCBI Taxonomy" id="294"/>
    <lineage>
        <taxon>Bacteria</taxon>
        <taxon>Pseudomonadati</taxon>
        <taxon>Pseudomonadota</taxon>
        <taxon>Gammaproteobacteria</taxon>
        <taxon>Pseudomonadales</taxon>
        <taxon>Pseudomonadaceae</taxon>
        <taxon>Pseudomonas</taxon>
    </lineage>
</organism>